<dbReference type="AlphaFoldDB" id="A0A1I5JQ93"/>
<sequence length="169" mass="18015">MEIYTSPPLDVVVPGVGATEAPVFDRADLIFHDVDHSGPSFTARVYLDSPEAGADTPTTPEAGYAGCFTIFGHGGCVGTDDDHCNPKARTVDGFDLRMPHPLLPQTKVVTVTEALRRLGPVTRVTVTVVPVTPGDSGPEVTDALQFSAVRLATYRHDGHLEDGVEEEAF</sequence>
<dbReference type="EMBL" id="FOWQ01000001">
    <property type="protein sequence ID" value="SFO74571.1"/>
    <property type="molecule type" value="Genomic_DNA"/>
</dbReference>
<dbReference type="Proteomes" id="UP000198857">
    <property type="component" value="Unassembled WGS sequence"/>
</dbReference>
<evidence type="ECO:0000313" key="1">
    <source>
        <dbReference type="EMBL" id="SFO74571.1"/>
    </source>
</evidence>
<accession>A0A1I5JQ93</accession>
<protein>
    <submittedName>
        <fullName evidence="1">Uncharacterized protein</fullName>
    </submittedName>
</protein>
<evidence type="ECO:0000313" key="2">
    <source>
        <dbReference type="Proteomes" id="UP000198857"/>
    </source>
</evidence>
<keyword evidence="2" id="KW-1185">Reference proteome</keyword>
<organism evidence="1 2">
    <name type="scientific">Geodermatophilus dictyosporus</name>
    <dbReference type="NCBI Taxonomy" id="1523247"/>
    <lineage>
        <taxon>Bacteria</taxon>
        <taxon>Bacillati</taxon>
        <taxon>Actinomycetota</taxon>
        <taxon>Actinomycetes</taxon>
        <taxon>Geodermatophilales</taxon>
        <taxon>Geodermatophilaceae</taxon>
        <taxon>Geodermatophilus</taxon>
    </lineage>
</organism>
<dbReference type="OrthoDB" id="5187482at2"/>
<gene>
    <name evidence="1" type="ORF">SAMN05660464_0918</name>
</gene>
<dbReference type="RefSeq" id="WP_091107181.1">
    <property type="nucleotide sequence ID" value="NZ_FOWQ01000001.1"/>
</dbReference>
<proteinExistence type="predicted"/>
<name>A0A1I5JQ93_9ACTN</name>
<reference evidence="2" key="1">
    <citation type="submission" date="2016-10" db="EMBL/GenBank/DDBJ databases">
        <authorList>
            <person name="Varghese N."/>
            <person name="Submissions S."/>
        </authorList>
    </citation>
    <scope>NUCLEOTIDE SEQUENCE [LARGE SCALE GENOMIC DNA]</scope>
    <source>
        <strain evidence="2">DSM 44208</strain>
    </source>
</reference>